<evidence type="ECO:0000313" key="1">
    <source>
        <dbReference type="Proteomes" id="UP000887580"/>
    </source>
</evidence>
<proteinExistence type="predicted"/>
<name>A0AC35FSZ1_9BILA</name>
<protein>
    <submittedName>
        <fullName evidence="2">Glycylpeptide N-tetradecanoyltransferase</fullName>
    </submittedName>
</protein>
<organism evidence="1 2">
    <name type="scientific">Panagrolaimus sp. PS1159</name>
    <dbReference type="NCBI Taxonomy" id="55785"/>
    <lineage>
        <taxon>Eukaryota</taxon>
        <taxon>Metazoa</taxon>
        <taxon>Ecdysozoa</taxon>
        <taxon>Nematoda</taxon>
        <taxon>Chromadorea</taxon>
        <taxon>Rhabditida</taxon>
        <taxon>Tylenchina</taxon>
        <taxon>Panagrolaimomorpha</taxon>
        <taxon>Panagrolaimoidea</taxon>
        <taxon>Panagrolaimidae</taxon>
        <taxon>Panagrolaimus</taxon>
    </lineage>
</organism>
<evidence type="ECO:0000313" key="2">
    <source>
        <dbReference type="WBParaSite" id="PS1159_v2.g20651.t2"/>
    </source>
</evidence>
<dbReference type="Proteomes" id="UP000887580">
    <property type="component" value="Unplaced"/>
</dbReference>
<reference evidence="2" key="1">
    <citation type="submission" date="2022-11" db="UniProtKB">
        <authorList>
            <consortium name="WormBaseParasite"/>
        </authorList>
    </citation>
    <scope>IDENTIFICATION</scope>
</reference>
<dbReference type="WBParaSite" id="PS1159_v2.g20651.t2">
    <property type="protein sequence ID" value="PS1159_v2.g20651.t2"/>
    <property type="gene ID" value="PS1159_v2.g20651"/>
</dbReference>
<sequence length="432" mass="50344">MPNSSNEVKSNDFQEKLDLADINVGDSERGNKSNDTLQQQLDQLQLQEPRFKFWNTQPVPKLGEIVTENTYINNSVTVEKVQQEPYKLPIGMHWNEIDLADPGELKDLYTFLSLNYVVDNDNMFRFDYSLELLQWVLMPPGWQKFWHLGIRIDGSNKLIGFLGAYPIHIQVYEKDVKCIEYNFLCVHQEFRSIGLCPLLIQEIIRRANLKGIFQATFTAGIIIPKPIAYCQYWHRSLNPKKLIETRFSSLKPGMTMEKTIEFYNISKTPLQNIIPLQEIHVKSAYKLLMNHLKNYKLYPLLTEDEFRHHLLPRKNVIYSYVLVDEKENVTDFCSFYNLPTTVINHSIHKEIKAAFSFYNVATTISFKDLLHNALIMANKANFDVFTALDIMQNVPSILKDLKFGMGDGFLQYYLYNWKCPNLSPNEIGFVLQ</sequence>
<accession>A0AC35FSZ1</accession>